<dbReference type="Gene3D" id="3.90.320.10">
    <property type="match status" value="1"/>
</dbReference>
<dbReference type="InterPro" id="IPR014017">
    <property type="entry name" value="DNA_helicase_UvrD-like_C"/>
</dbReference>
<keyword evidence="4" id="KW-0378">Hydrolase</keyword>
<dbReference type="InterPro" id="IPR038726">
    <property type="entry name" value="PDDEXK_AddAB-type"/>
</dbReference>
<dbReference type="Gene3D" id="3.40.50.300">
    <property type="entry name" value="P-loop containing nucleotide triphosphate hydrolases"/>
    <property type="match status" value="3"/>
</dbReference>
<evidence type="ECO:0000256" key="6">
    <source>
        <dbReference type="ARBA" id="ARBA00022839"/>
    </source>
</evidence>
<keyword evidence="8" id="KW-0238">DNA-binding</keyword>
<evidence type="ECO:0000256" key="8">
    <source>
        <dbReference type="ARBA" id="ARBA00023125"/>
    </source>
</evidence>
<dbReference type="GO" id="GO:0004386">
    <property type="term" value="F:helicase activity"/>
    <property type="evidence" value="ECO:0007669"/>
    <property type="project" value="UniProtKB-KW"/>
</dbReference>
<dbReference type="PANTHER" id="PTHR30591:SF1">
    <property type="entry name" value="RECBCD ENZYME SUBUNIT RECC"/>
    <property type="match status" value="1"/>
</dbReference>
<accession>A0A0B4S0A1</accession>
<reference evidence="11 12" key="1">
    <citation type="submission" date="2014-10" db="EMBL/GenBank/DDBJ databases">
        <title>Complete genome sequence of Parvimonas micra KCOM 1535 (= ChDC B708).</title>
        <authorList>
            <person name="Kook J.-K."/>
            <person name="Park S.-N."/>
            <person name="Lim Y.K."/>
            <person name="Roh H."/>
        </authorList>
    </citation>
    <scope>NUCLEOTIDE SEQUENCE [LARGE SCALE GENOMIC DNA]</scope>
    <source>
        <strain evidence="12">KCOM 1535 / ChDC B708</strain>
    </source>
</reference>
<proteinExistence type="predicted"/>
<keyword evidence="2" id="KW-0547">Nucleotide-binding</keyword>
<evidence type="ECO:0000256" key="9">
    <source>
        <dbReference type="ARBA" id="ARBA00023204"/>
    </source>
</evidence>
<evidence type="ECO:0000256" key="1">
    <source>
        <dbReference type="ARBA" id="ARBA00022722"/>
    </source>
</evidence>
<evidence type="ECO:0000259" key="10">
    <source>
        <dbReference type="PROSITE" id="PS51217"/>
    </source>
</evidence>
<keyword evidence="9" id="KW-0234">DNA repair</keyword>
<feature type="domain" description="UvrD-like helicase C-terminal" evidence="10">
    <location>
        <begin position="275"/>
        <end position="579"/>
    </location>
</feature>
<dbReference type="PROSITE" id="PS51217">
    <property type="entry name" value="UVRD_HELICASE_CTER"/>
    <property type="match status" value="1"/>
</dbReference>
<dbReference type="GO" id="GO:0005524">
    <property type="term" value="F:ATP binding"/>
    <property type="evidence" value="ECO:0007669"/>
    <property type="project" value="UniProtKB-KW"/>
</dbReference>
<evidence type="ECO:0000256" key="5">
    <source>
        <dbReference type="ARBA" id="ARBA00022806"/>
    </source>
</evidence>
<dbReference type="GO" id="GO:0006310">
    <property type="term" value="P:DNA recombination"/>
    <property type="evidence" value="ECO:0007669"/>
    <property type="project" value="TreeGrafter"/>
</dbReference>
<dbReference type="STRING" id="33033.NW74_02395"/>
<protein>
    <submittedName>
        <fullName evidence="11">Helicase</fullName>
    </submittedName>
</protein>
<keyword evidence="6" id="KW-0269">Exonuclease</keyword>
<dbReference type="AlphaFoldDB" id="A0A0B4S0A1"/>
<keyword evidence="5 11" id="KW-0347">Helicase</keyword>
<dbReference type="InterPro" id="IPR049035">
    <property type="entry name" value="ADDB_N"/>
</dbReference>
<dbReference type="GO" id="GO:0003677">
    <property type="term" value="F:DNA binding"/>
    <property type="evidence" value="ECO:0007669"/>
    <property type="project" value="UniProtKB-KW"/>
</dbReference>
<evidence type="ECO:0000256" key="2">
    <source>
        <dbReference type="ARBA" id="ARBA00022741"/>
    </source>
</evidence>
<dbReference type="InterPro" id="IPR027417">
    <property type="entry name" value="P-loop_NTPase"/>
</dbReference>
<dbReference type="KEGG" id="pmic:NW74_02395"/>
<keyword evidence="7" id="KW-0067">ATP-binding</keyword>
<evidence type="ECO:0000313" key="12">
    <source>
        <dbReference type="Proteomes" id="UP000031386"/>
    </source>
</evidence>
<sequence length="1152" mass="134944">MAVGFITGKFGADRTDKIFDLCFEEAKREDKKPIYILVPEKFTYEMEKRLSEKFEDEKNIDPNFRIRVVSFSTLSKIVFTNVGGLKERRLTTSARSLLTFKAMDLVSKELVTFKSDDFKMGFVNNIMDMIIEFKQNDFSVSDVFSLTENVKNESLKFKMQDLYNIYKSYENLIDKKYSDTEDTLNIFAEKLDDFESIKGATIFVDEYMDFTPAQYLVIEKLIYFSKNIYFSLLTDFKNLHSKMNMFLRSNSTILNIKNICEKYNIPLLENISLSNKSYYNSEDLSFLEKNIGTFSPKPYSKDSENIRILKFKNIYDEVSFVAEEISKLVKTKGYRYNDITLCMRSLDEYSYIIERVFDDYNIDYFLDEKISIMENPIIILILSILDMKDKNYSYDSVFRYLKSGLTGIPDEDIFLLENYVIANGIKGNRWFDESWNKSIVHSVEEESDDEKLVKINEIKNIVTSPIKNLHEKLKGRNTVKDICKYLYEFTLEIGLFDRINELVTNFQNEGNLYKAKEYSQVWGSFTAVLDEMVEFMGEDKIAYSKFINLIKTELENIELGIVPPSKDEVFITTVDRMKKPSTKIAFVLGVNDGNFPKNIVDNDLISENEKESLKTLGFNFSNNNLLKTTDEQFLSYKTFSIAKEKLYITFPISDLVGKSLLVSRFVKKIKFIFGNLEVVSIDYLKDFSIMDIFETFSKERLYQILVSNIEALNSNKLSENDKFNFREIIDFLIEDKDYKYKIEILKDKLNYKKETENIKDYTSFLYESGNVSISKLENFMRCPFSYFINYGLRAKEREVYDFSPADYGTYCHKIFDDFFKGVFENNIDWSTIDREFIQREVEKLTAKMAEKSNFILESSPKYKYFSTITHKNIVESIEIMAEQVRRGNFVPTGFETEFGDKSIKPITYTLKNGKEIKLAGKIDRIDVFKGENFDFLRIIDYKSSKRDIDLNQVYAGLQLQLFVYMNAILSSNKERYKPAGLFYSDFTTNFVGFETYSKMLDMNDESYHSEKLKKNKLTGFVIKDMELLKNLDRTLDADNLTSEILPIKLKSKGQEIGASTLGLTTDEFEIVNEFVLNKTKDICEEIYAGNIDIKPFRYKNKKPCDYCKYKSICRFDIKHNKYNNIKNLLTKDKPNEVFEKMNSENKEKRGEK</sequence>
<dbReference type="Pfam" id="PF12705">
    <property type="entry name" value="PDDEXK_1"/>
    <property type="match status" value="1"/>
</dbReference>
<dbReference type="InterPro" id="IPR011604">
    <property type="entry name" value="PDDEXK-like_dom_sf"/>
</dbReference>
<dbReference type="SUPFAM" id="SSF52540">
    <property type="entry name" value="P-loop containing nucleoside triphosphate hydrolases"/>
    <property type="match status" value="1"/>
</dbReference>
<evidence type="ECO:0000313" key="11">
    <source>
        <dbReference type="EMBL" id="AIZ36282.1"/>
    </source>
</evidence>
<dbReference type="RefSeq" id="WP_041953673.1">
    <property type="nucleotide sequence ID" value="NZ_CP009761.1"/>
</dbReference>
<gene>
    <name evidence="11" type="ORF">NW74_02395</name>
</gene>
<keyword evidence="1" id="KW-0540">Nuclease</keyword>
<dbReference type="Proteomes" id="UP000031386">
    <property type="component" value="Chromosome"/>
</dbReference>
<evidence type="ECO:0000256" key="7">
    <source>
        <dbReference type="ARBA" id="ARBA00022840"/>
    </source>
</evidence>
<dbReference type="OrthoDB" id="9758506at2"/>
<dbReference type="Pfam" id="PF21445">
    <property type="entry name" value="ADDB_N"/>
    <property type="match status" value="1"/>
</dbReference>
<name>A0A0B4S0A1_9FIRM</name>
<dbReference type="GO" id="GO:0006281">
    <property type="term" value="P:DNA repair"/>
    <property type="evidence" value="ECO:0007669"/>
    <property type="project" value="UniProtKB-KW"/>
</dbReference>
<keyword evidence="12" id="KW-1185">Reference proteome</keyword>
<evidence type="ECO:0000256" key="4">
    <source>
        <dbReference type="ARBA" id="ARBA00022801"/>
    </source>
</evidence>
<dbReference type="GO" id="GO:0004527">
    <property type="term" value="F:exonuclease activity"/>
    <property type="evidence" value="ECO:0007669"/>
    <property type="project" value="UniProtKB-KW"/>
</dbReference>
<evidence type="ECO:0000256" key="3">
    <source>
        <dbReference type="ARBA" id="ARBA00022763"/>
    </source>
</evidence>
<organism evidence="11 12">
    <name type="scientific">Parvimonas micra</name>
    <dbReference type="NCBI Taxonomy" id="33033"/>
    <lineage>
        <taxon>Bacteria</taxon>
        <taxon>Bacillati</taxon>
        <taxon>Bacillota</taxon>
        <taxon>Tissierellia</taxon>
        <taxon>Tissierellales</taxon>
        <taxon>Peptoniphilaceae</taxon>
        <taxon>Parvimonas</taxon>
    </lineage>
</organism>
<keyword evidence="3" id="KW-0227">DNA damage</keyword>
<dbReference type="PANTHER" id="PTHR30591">
    <property type="entry name" value="RECBCD ENZYME SUBUNIT RECC"/>
    <property type="match status" value="1"/>
</dbReference>
<dbReference type="EMBL" id="CP009761">
    <property type="protein sequence ID" value="AIZ36282.1"/>
    <property type="molecule type" value="Genomic_DNA"/>
</dbReference>